<dbReference type="NCBIfam" id="TIGR01640">
    <property type="entry name" value="F_box_assoc_1"/>
    <property type="match status" value="1"/>
</dbReference>
<evidence type="ECO:0000313" key="3">
    <source>
        <dbReference type="Proteomes" id="UP001187192"/>
    </source>
</evidence>
<keyword evidence="3" id="KW-1185">Reference proteome</keyword>
<sequence>MDGVVFNHNRERRATWSDVESAVDVLANILSRLPAKELLQFKTVSKLWYKLIKSFDSKKLQISRSREEPVYMIYPFMDVITNMYLIDASGKLIEKVPLPNSENLSSLCMICSYNGLVCFSSYPWLPYSMADVIMTELEIRMCNPATREVRLIPKGSPSGEEIAIGVAFGLISEYKIFRFFLHKSESEETVRSECEIYSSSTGTWKGLGTVEHCAMGAYHLFVNGKVYWFISSEADSEIPGAILSVDMEENFRFIPLPEEVCERSFLVDFEGCLALVAVYEYDALVNIWVLNDDGNIDWDLEYSHDIPFASMVSIESVAVRKGRFFFVTTEHYFLYDPEEMAWWELRFDDEFEKISPVVFTYKESLLPCKVTELWVQKKRKTTSKEPEHRSDHLCLLSGNFAAR</sequence>
<dbReference type="Gene3D" id="1.20.1280.50">
    <property type="match status" value="1"/>
</dbReference>
<dbReference type="EMBL" id="BTGU01000042">
    <property type="protein sequence ID" value="GMN52685.1"/>
    <property type="molecule type" value="Genomic_DNA"/>
</dbReference>
<dbReference type="InterPro" id="IPR050796">
    <property type="entry name" value="SCF_F-box_component"/>
</dbReference>
<dbReference type="InterPro" id="IPR036047">
    <property type="entry name" value="F-box-like_dom_sf"/>
</dbReference>
<dbReference type="PANTHER" id="PTHR31672">
    <property type="entry name" value="BNACNNG10540D PROTEIN"/>
    <property type="match status" value="1"/>
</dbReference>
<gene>
    <name evidence="2" type="ORF">TIFTF001_021817</name>
</gene>
<comment type="caution">
    <text evidence="2">The sequence shown here is derived from an EMBL/GenBank/DDBJ whole genome shotgun (WGS) entry which is preliminary data.</text>
</comment>
<organism evidence="2 3">
    <name type="scientific">Ficus carica</name>
    <name type="common">Common fig</name>
    <dbReference type="NCBI Taxonomy" id="3494"/>
    <lineage>
        <taxon>Eukaryota</taxon>
        <taxon>Viridiplantae</taxon>
        <taxon>Streptophyta</taxon>
        <taxon>Embryophyta</taxon>
        <taxon>Tracheophyta</taxon>
        <taxon>Spermatophyta</taxon>
        <taxon>Magnoliopsida</taxon>
        <taxon>eudicotyledons</taxon>
        <taxon>Gunneridae</taxon>
        <taxon>Pentapetalae</taxon>
        <taxon>rosids</taxon>
        <taxon>fabids</taxon>
        <taxon>Rosales</taxon>
        <taxon>Moraceae</taxon>
        <taxon>Ficeae</taxon>
        <taxon>Ficus</taxon>
    </lineage>
</organism>
<dbReference type="InterPro" id="IPR001810">
    <property type="entry name" value="F-box_dom"/>
</dbReference>
<proteinExistence type="predicted"/>
<dbReference type="SUPFAM" id="SSF50965">
    <property type="entry name" value="Galactose oxidase, central domain"/>
    <property type="match status" value="1"/>
</dbReference>
<evidence type="ECO:0000259" key="1">
    <source>
        <dbReference type="SMART" id="SM00256"/>
    </source>
</evidence>
<dbReference type="Proteomes" id="UP001187192">
    <property type="component" value="Unassembled WGS sequence"/>
</dbReference>
<dbReference type="InterPro" id="IPR011043">
    <property type="entry name" value="Gal_Oxase/kelch_b-propeller"/>
</dbReference>
<reference evidence="2" key="1">
    <citation type="submission" date="2023-07" db="EMBL/GenBank/DDBJ databases">
        <title>draft genome sequence of fig (Ficus carica).</title>
        <authorList>
            <person name="Takahashi T."/>
            <person name="Nishimura K."/>
        </authorList>
    </citation>
    <scope>NUCLEOTIDE SEQUENCE</scope>
</reference>
<evidence type="ECO:0000313" key="2">
    <source>
        <dbReference type="EMBL" id="GMN52685.1"/>
    </source>
</evidence>
<dbReference type="AlphaFoldDB" id="A0AA88AI75"/>
<dbReference type="SMART" id="SM00256">
    <property type="entry name" value="FBOX"/>
    <property type="match status" value="1"/>
</dbReference>
<dbReference type="SUPFAM" id="SSF81383">
    <property type="entry name" value="F-box domain"/>
    <property type="match status" value="1"/>
</dbReference>
<accession>A0AA88AI75</accession>
<feature type="domain" description="F-box" evidence="1">
    <location>
        <begin position="23"/>
        <end position="61"/>
    </location>
</feature>
<dbReference type="InterPro" id="IPR017451">
    <property type="entry name" value="F-box-assoc_interact_dom"/>
</dbReference>
<dbReference type="Pfam" id="PF08268">
    <property type="entry name" value="FBA_3"/>
    <property type="match status" value="1"/>
</dbReference>
<protein>
    <recommendedName>
        <fullName evidence="1">F-box domain-containing protein</fullName>
    </recommendedName>
</protein>
<dbReference type="Pfam" id="PF00646">
    <property type="entry name" value="F-box"/>
    <property type="match status" value="1"/>
</dbReference>
<name>A0AA88AI75_FICCA</name>
<dbReference type="InterPro" id="IPR013187">
    <property type="entry name" value="F-box-assoc_dom_typ3"/>
</dbReference>